<name>A0A9D3VR25_9ROSI</name>
<dbReference type="Proteomes" id="UP000828251">
    <property type="component" value="Unassembled WGS sequence"/>
</dbReference>
<accession>A0A9D3VR25</accession>
<dbReference type="InterPro" id="IPR053151">
    <property type="entry name" value="RNase_H-like"/>
</dbReference>
<protein>
    <recommendedName>
        <fullName evidence="3">RNase H type-1 domain-containing protein</fullName>
    </recommendedName>
</protein>
<organism evidence="1 2">
    <name type="scientific">Gossypium stocksii</name>
    <dbReference type="NCBI Taxonomy" id="47602"/>
    <lineage>
        <taxon>Eukaryota</taxon>
        <taxon>Viridiplantae</taxon>
        <taxon>Streptophyta</taxon>
        <taxon>Embryophyta</taxon>
        <taxon>Tracheophyta</taxon>
        <taxon>Spermatophyta</taxon>
        <taxon>Magnoliopsida</taxon>
        <taxon>eudicotyledons</taxon>
        <taxon>Gunneridae</taxon>
        <taxon>Pentapetalae</taxon>
        <taxon>rosids</taxon>
        <taxon>malvids</taxon>
        <taxon>Malvales</taxon>
        <taxon>Malvaceae</taxon>
        <taxon>Malvoideae</taxon>
        <taxon>Gossypium</taxon>
    </lineage>
</organism>
<keyword evidence="2" id="KW-1185">Reference proteome</keyword>
<dbReference type="CDD" id="cd06222">
    <property type="entry name" value="RNase_H_like"/>
    <property type="match status" value="1"/>
</dbReference>
<sequence>MRWRTFGELADVDSKYGGVHKVTLYTDGAVSRCTSYTSASDLLHDHRGNSLAGLTQSIRCTTVEEVECLSVLKALRENSEHGIASEIGRVVARLLNQAWLVKTEHIFRLGNQANDCLAHLATNLVLGCQAIEAPPIALEQILEYDREGRIVERIRLL</sequence>
<dbReference type="AlphaFoldDB" id="A0A9D3VR25"/>
<dbReference type="PANTHER" id="PTHR47723">
    <property type="entry name" value="OS05G0353850 PROTEIN"/>
    <property type="match status" value="1"/>
</dbReference>
<dbReference type="EMBL" id="JAIQCV010000006">
    <property type="protein sequence ID" value="KAH1091572.1"/>
    <property type="molecule type" value="Genomic_DNA"/>
</dbReference>
<evidence type="ECO:0008006" key="3">
    <source>
        <dbReference type="Google" id="ProtNLM"/>
    </source>
</evidence>
<reference evidence="1 2" key="1">
    <citation type="journal article" date="2021" name="Plant Biotechnol. J.">
        <title>Multi-omics assisted identification of the key and species-specific regulatory components of drought-tolerant mechanisms in Gossypium stocksii.</title>
        <authorList>
            <person name="Yu D."/>
            <person name="Ke L."/>
            <person name="Zhang D."/>
            <person name="Wu Y."/>
            <person name="Sun Y."/>
            <person name="Mei J."/>
            <person name="Sun J."/>
            <person name="Sun Y."/>
        </authorList>
    </citation>
    <scope>NUCLEOTIDE SEQUENCE [LARGE SCALE GENOMIC DNA]</scope>
    <source>
        <strain evidence="2">cv. E1</strain>
        <tissue evidence="1">Leaf</tissue>
    </source>
</reference>
<dbReference type="InterPro" id="IPR044730">
    <property type="entry name" value="RNase_H-like_dom_plant"/>
</dbReference>
<proteinExistence type="predicted"/>
<comment type="caution">
    <text evidence="1">The sequence shown here is derived from an EMBL/GenBank/DDBJ whole genome shotgun (WGS) entry which is preliminary data.</text>
</comment>
<dbReference type="PANTHER" id="PTHR47723:SF13">
    <property type="entry name" value="PUTATIVE-RELATED"/>
    <property type="match status" value="1"/>
</dbReference>
<evidence type="ECO:0000313" key="1">
    <source>
        <dbReference type="EMBL" id="KAH1091572.1"/>
    </source>
</evidence>
<evidence type="ECO:0000313" key="2">
    <source>
        <dbReference type="Proteomes" id="UP000828251"/>
    </source>
</evidence>
<gene>
    <name evidence="1" type="ORF">J1N35_018829</name>
</gene>